<gene>
    <name evidence="3" type="ORF">BO223_05780</name>
</gene>
<dbReference type="AlphaFoldDB" id="A0A1Q9YKN3"/>
<accession>A0A1Q9YKN3</accession>
<evidence type="ECO:0000313" key="3">
    <source>
        <dbReference type="EMBL" id="OLU45197.1"/>
    </source>
</evidence>
<evidence type="ECO:0000313" key="4">
    <source>
        <dbReference type="Proteomes" id="UP000186758"/>
    </source>
</evidence>
<reference evidence="3 4" key="1">
    <citation type="submission" date="2016-11" db="EMBL/GenBank/DDBJ databases">
        <title>Description of two novel members of the family Erysipelotrichaceae: Ileibacterium lipovorans gen. nov., sp. nov. and Dubosiella newyorkensis, gen. nov., sp. nov.</title>
        <authorList>
            <person name="Cox L.M."/>
            <person name="Sohn J."/>
            <person name="Tyrrell K.L."/>
            <person name="Citron D.M."/>
            <person name="Lawson P.A."/>
            <person name="Patel N.B."/>
            <person name="Iizumi T."/>
            <person name="Perez-Perez G.I."/>
            <person name="Goldstein E.J."/>
            <person name="Blaser M.J."/>
        </authorList>
    </citation>
    <scope>NUCLEOTIDE SEQUENCE [LARGE SCALE GENOMIC DNA]</scope>
    <source>
        <strain evidence="3 4">NYU-BL-K8</strain>
    </source>
</reference>
<dbReference type="CDD" id="cd07341">
    <property type="entry name" value="M56_BlaR1_MecR1_like"/>
    <property type="match status" value="1"/>
</dbReference>
<dbReference type="InterPro" id="IPR052173">
    <property type="entry name" value="Beta-lactam_resp_regulator"/>
</dbReference>
<dbReference type="PANTHER" id="PTHR34978:SF3">
    <property type="entry name" value="SLR0241 PROTEIN"/>
    <property type="match status" value="1"/>
</dbReference>
<sequence>MSFSISSLILTCVISGIMIFLIDLILTHRNLFIWLKSDALILLTIVTILRLCAPFELFYTRTIQFPLLLNPIMEFMWYEIYPDIPVSNILWFLWIAIAVIKLVIYINRISQMRSIVKKISENSEKTSVRELLHDPTLEDYPVYISELIDSPKIIGYKRNIYLPKVKFSNNQLDNIINHEIQHIRHFDFFKKQLLELLIIIYWWFPPVYLLRKQYHIYSELRADGFAVKDTSEYEHLKYAQTLIEVQMVLCNEKKDSFNRYSTMFIADGVQTLKWRIESLNSRSFIKRSNILILFFIAIIPFLRIALFLSLSFQHQQESILMKSSGLIHIY</sequence>
<feature type="transmembrane region" description="Helical" evidence="1">
    <location>
        <begin position="290"/>
        <end position="312"/>
    </location>
</feature>
<dbReference type="InterPro" id="IPR008756">
    <property type="entry name" value="Peptidase_M56"/>
</dbReference>
<keyword evidence="1" id="KW-0812">Transmembrane</keyword>
<dbReference type="PANTHER" id="PTHR34978">
    <property type="entry name" value="POSSIBLE SENSOR-TRANSDUCER PROTEIN BLAR"/>
    <property type="match status" value="1"/>
</dbReference>
<dbReference type="EMBL" id="MPJZ01000052">
    <property type="protein sequence ID" value="OLU45197.1"/>
    <property type="molecule type" value="Genomic_DNA"/>
</dbReference>
<feature type="transmembrane region" description="Helical" evidence="1">
    <location>
        <begin position="193"/>
        <end position="210"/>
    </location>
</feature>
<protein>
    <recommendedName>
        <fullName evidence="2">Peptidase M56 domain-containing protein</fullName>
    </recommendedName>
</protein>
<feature type="transmembrane region" description="Helical" evidence="1">
    <location>
        <begin position="6"/>
        <end position="27"/>
    </location>
</feature>
<dbReference type="Proteomes" id="UP000186758">
    <property type="component" value="Unassembled WGS sequence"/>
</dbReference>
<evidence type="ECO:0000256" key="1">
    <source>
        <dbReference type="SAM" id="Phobius"/>
    </source>
</evidence>
<name>A0A1Q9YKN3_9FIRM</name>
<dbReference type="Pfam" id="PF05569">
    <property type="entry name" value="Peptidase_M56"/>
    <property type="match status" value="1"/>
</dbReference>
<feature type="transmembrane region" description="Helical" evidence="1">
    <location>
        <begin position="39"/>
        <end position="59"/>
    </location>
</feature>
<feature type="transmembrane region" description="Helical" evidence="1">
    <location>
        <begin position="89"/>
        <end position="107"/>
    </location>
</feature>
<feature type="domain" description="Peptidase M56" evidence="2">
    <location>
        <begin position="86"/>
        <end position="256"/>
    </location>
</feature>
<organism evidence="3 4">
    <name type="scientific">Faecalibaculum rodentium</name>
    <dbReference type="NCBI Taxonomy" id="1702221"/>
    <lineage>
        <taxon>Bacteria</taxon>
        <taxon>Bacillati</taxon>
        <taxon>Bacillota</taxon>
        <taxon>Erysipelotrichia</taxon>
        <taxon>Erysipelotrichales</taxon>
        <taxon>Erysipelotrichaceae</taxon>
        <taxon>Faecalibaculum</taxon>
    </lineage>
</organism>
<keyword evidence="1" id="KW-1133">Transmembrane helix</keyword>
<proteinExistence type="predicted"/>
<comment type="caution">
    <text evidence="3">The sequence shown here is derived from an EMBL/GenBank/DDBJ whole genome shotgun (WGS) entry which is preliminary data.</text>
</comment>
<evidence type="ECO:0000259" key="2">
    <source>
        <dbReference type="Pfam" id="PF05569"/>
    </source>
</evidence>
<keyword evidence="1" id="KW-0472">Membrane</keyword>